<protein>
    <submittedName>
        <fullName evidence="2">Uncharacterized protein</fullName>
    </submittedName>
</protein>
<dbReference type="Proteomes" id="UP000314294">
    <property type="component" value="Unassembled WGS sequence"/>
</dbReference>
<evidence type="ECO:0000256" key="1">
    <source>
        <dbReference type="SAM" id="SignalP"/>
    </source>
</evidence>
<evidence type="ECO:0000313" key="2">
    <source>
        <dbReference type="EMBL" id="TNN28494.1"/>
    </source>
</evidence>
<feature type="chain" id="PRO_5021417488" evidence="1">
    <location>
        <begin position="17"/>
        <end position="156"/>
    </location>
</feature>
<evidence type="ECO:0000313" key="3">
    <source>
        <dbReference type="Proteomes" id="UP000314294"/>
    </source>
</evidence>
<reference evidence="2 3" key="1">
    <citation type="submission" date="2019-03" db="EMBL/GenBank/DDBJ databases">
        <title>First draft genome of Liparis tanakae, snailfish: a comprehensive survey of snailfish specific genes.</title>
        <authorList>
            <person name="Kim W."/>
            <person name="Song I."/>
            <person name="Jeong J.-H."/>
            <person name="Kim D."/>
            <person name="Kim S."/>
            <person name="Ryu S."/>
            <person name="Song J.Y."/>
            <person name="Lee S.K."/>
        </authorList>
    </citation>
    <scope>NUCLEOTIDE SEQUENCE [LARGE SCALE GENOMIC DNA]</scope>
    <source>
        <tissue evidence="2">Muscle</tissue>
    </source>
</reference>
<proteinExistence type="predicted"/>
<accession>A0A4Z2EJ83</accession>
<gene>
    <name evidence="2" type="ORF">EYF80_061358</name>
</gene>
<name>A0A4Z2EJ83_9TELE</name>
<organism evidence="2 3">
    <name type="scientific">Liparis tanakae</name>
    <name type="common">Tanaka's snailfish</name>
    <dbReference type="NCBI Taxonomy" id="230148"/>
    <lineage>
        <taxon>Eukaryota</taxon>
        <taxon>Metazoa</taxon>
        <taxon>Chordata</taxon>
        <taxon>Craniata</taxon>
        <taxon>Vertebrata</taxon>
        <taxon>Euteleostomi</taxon>
        <taxon>Actinopterygii</taxon>
        <taxon>Neopterygii</taxon>
        <taxon>Teleostei</taxon>
        <taxon>Neoteleostei</taxon>
        <taxon>Acanthomorphata</taxon>
        <taxon>Eupercaria</taxon>
        <taxon>Perciformes</taxon>
        <taxon>Cottioidei</taxon>
        <taxon>Cottales</taxon>
        <taxon>Liparidae</taxon>
        <taxon>Liparis</taxon>
    </lineage>
</organism>
<sequence>MTAGWLTLARLRLVVVVDHEQLSDEAFVQQLGDELHHAEREAGPPPDWTGGAIVGTSGGACDRDCCAGAATAFLVSGVSFSDSLTLLGVWMGDRASRSVMGNSRPRLLRSSYTHTTPAREGELRNASAHDCRGGMMRIRDSLFHATVNAHSFRLFI</sequence>
<dbReference type="AlphaFoldDB" id="A0A4Z2EJ83"/>
<keyword evidence="3" id="KW-1185">Reference proteome</keyword>
<comment type="caution">
    <text evidence="2">The sequence shown here is derived from an EMBL/GenBank/DDBJ whole genome shotgun (WGS) entry which is preliminary data.</text>
</comment>
<keyword evidence="1" id="KW-0732">Signal</keyword>
<feature type="signal peptide" evidence="1">
    <location>
        <begin position="1"/>
        <end position="16"/>
    </location>
</feature>
<dbReference type="EMBL" id="SRLO01006833">
    <property type="protein sequence ID" value="TNN28494.1"/>
    <property type="molecule type" value="Genomic_DNA"/>
</dbReference>